<dbReference type="EMBL" id="JBHTHM010000004">
    <property type="protein sequence ID" value="MFD0782408.1"/>
    <property type="molecule type" value="Genomic_DNA"/>
</dbReference>
<comment type="caution">
    <text evidence="1">The sequence shown here is derived from an EMBL/GenBank/DDBJ whole genome shotgun (WGS) entry which is preliminary data.</text>
</comment>
<dbReference type="PANTHER" id="PTHR31299">
    <property type="entry name" value="ESTERASE, PUTATIVE (AFU_ORTHOLOGUE AFUA_1G05850)-RELATED"/>
    <property type="match status" value="1"/>
</dbReference>
<evidence type="ECO:0000313" key="1">
    <source>
        <dbReference type="EMBL" id="MFD0782408.1"/>
    </source>
</evidence>
<dbReference type="InterPro" id="IPR052036">
    <property type="entry name" value="Hydrolase/PRTase-associated"/>
</dbReference>
<gene>
    <name evidence="1" type="ORF">ACFQZ8_00485</name>
</gene>
<dbReference type="Gene3D" id="3.30.1870.10">
    <property type="entry name" value="EreA-like, domain 2"/>
    <property type="match status" value="1"/>
</dbReference>
<keyword evidence="2" id="KW-1185">Reference proteome</keyword>
<dbReference type="PANTHER" id="PTHR31299:SF0">
    <property type="entry name" value="ESTERASE, PUTATIVE (AFU_ORTHOLOGUE AFUA_1G05850)-RELATED"/>
    <property type="match status" value="1"/>
</dbReference>
<dbReference type="Proteomes" id="UP001597053">
    <property type="component" value="Unassembled WGS sequence"/>
</dbReference>
<dbReference type="GO" id="GO:0016787">
    <property type="term" value="F:hydrolase activity"/>
    <property type="evidence" value="ECO:0007669"/>
    <property type="project" value="UniProtKB-KW"/>
</dbReference>
<dbReference type="Pfam" id="PF05139">
    <property type="entry name" value="Erythro_esteras"/>
    <property type="match status" value="1"/>
</dbReference>
<name>A0ABW2ZUV0_9ACTN</name>
<keyword evidence="1" id="KW-0378">Hydrolase</keyword>
<dbReference type="InterPro" id="IPR014622">
    <property type="entry name" value="UCP036794_erythomycin"/>
</dbReference>
<dbReference type="Gene3D" id="3.40.1660.10">
    <property type="entry name" value="EreA-like (biosynthetic domain)"/>
    <property type="match status" value="1"/>
</dbReference>
<dbReference type="InterPro" id="IPR007815">
    <property type="entry name" value="Emycin_Estase"/>
</dbReference>
<dbReference type="Gene3D" id="1.20.1440.30">
    <property type="entry name" value="Biosynthetic Protein domain"/>
    <property type="match status" value="1"/>
</dbReference>
<protein>
    <submittedName>
        <fullName evidence="1">Erythromycin esterase family protein</fullName>
        <ecNumber evidence="1">3.1.1.-</ecNumber>
    </submittedName>
</protein>
<dbReference type="EC" id="3.1.1.-" evidence="1"/>
<dbReference type="CDD" id="cd14728">
    <property type="entry name" value="Ere-like"/>
    <property type="match status" value="1"/>
</dbReference>
<evidence type="ECO:0000313" key="2">
    <source>
        <dbReference type="Proteomes" id="UP001597053"/>
    </source>
</evidence>
<proteinExistence type="predicted"/>
<organism evidence="1 2">
    <name type="scientific">Micromonospora azadirachtae</name>
    <dbReference type="NCBI Taxonomy" id="1970735"/>
    <lineage>
        <taxon>Bacteria</taxon>
        <taxon>Bacillati</taxon>
        <taxon>Actinomycetota</taxon>
        <taxon>Actinomycetes</taxon>
        <taxon>Micromonosporales</taxon>
        <taxon>Micromonosporaceae</taxon>
        <taxon>Micromonospora</taxon>
    </lineage>
</organism>
<accession>A0ABW2ZUV0</accession>
<dbReference type="PIRSF" id="PIRSF036794">
    <property type="entry name" value="UCP_erythr_ester"/>
    <property type="match status" value="1"/>
</dbReference>
<dbReference type="SUPFAM" id="SSF159501">
    <property type="entry name" value="EreA/ChaN-like"/>
    <property type="match status" value="1"/>
</dbReference>
<reference evidence="2" key="1">
    <citation type="journal article" date="2019" name="Int. J. Syst. Evol. Microbiol.">
        <title>The Global Catalogue of Microorganisms (GCM) 10K type strain sequencing project: providing services to taxonomists for standard genome sequencing and annotation.</title>
        <authorList>
            <consortium name="The Broad Institute Genomics Platform"/>
            <consortium name="The Broad Institute Genome Sequencing Center for Infectious Disease"/>
            <person name="Wu L."/>
            <person name="Ma J."/>
        </authorList>
    </citation>
    <scope>NUCLEOTIDE SEQUENCE [LARGE SCALE GENOMIC DNA]</scope>
    <source>
        <strain evidence="2">JCM 32148</strain>
    </source>
</reference>
<sequence length="409" mass="44750">MTAGITETTHAVDAASVLELLATKPRLLALGEPTHGENDLLELRNDLFRQLVEREGYRTIAIESDCLSGQLVDDYVTPGSGILDHVMRHGFSHEWGAFAGNRELVRWMRAYNDGRPRPEQVRFAGFDGPLEITAAASPRQALTALHTYLAARVDADLLPCTAETLDRLLGSDERWTDSAVMMDPTRSVGQAPEADQLRLLADDLVALLDAQTPHLIATSAPDDWDRARLFGRTAVGLLRYHFWMADTSPGRILRLVGLRDSMMAGNLLALAERGPTLVNAHNSHLQRDESSMRLGDLSVRWWSAGAIVSAHLGNEYAFLATAVGTIPHQGVDSPPPDTIEGRLYALAQQNLLVDTDRLAAALAGTTPSHRVSPWYGYAPLDPAHLANTDGLIFVKDAQQNLPLRRSPNT</sequence>